<comment type="caution">
    <text evidence="4">The sequence shown here is derived from an EMBL/GenBank/DDBJ whole genome shotgun (WGS) entry which is preliminary data.</text>
</comment>
<dbReference type="PANTHER" id="PTHR44169">
    <property type="entry name" value="NADPH-DEPENDENT 1-ACYLDIHYDROXYACETONE PHOSPHATE REDUCTASE"/>
    <property type="match status" value="1"/>
</dbReference>
<organism evidence="4 5">
    <name type="scientific">Chlorella vulgaris</name>
    <name type="common">Green alga</name>
    <dbReference type="NCBI Taxonomy" id="3077"/>
    <lineage>
        <taxon>Eukaryota</taxon>
        <taxon>Viridiplantae</taxon>
        <taxon>Chlorophyta</taxon>
        <taxon>core chlorophytes</taxon>
        <taxon>Trebouxiophyceae</taxon>
        <taxon>Chlorellales</taxon>
        <taxon>Chlorellaceae</taxon>
        <taxon>Chlorella clade</taxon>
        <taxon>Chlorella</taxon>
    </lineage>
</organism>
<evidence type="ECO:0000259" key="3">
    <source>
        <dbReference type="Pfam" id="PF08332"/>
    </source>
</evidence>
<dbReference type="GO" id="GO:0005811">
    <property type="term" value="C:lipid droplet"/>
    <property type="evidence" value="ECO:0007669"/>
    <property type="project" value="TreeGrafter"/>
</dbReference>
<dbReference type="InterPro" id="IPR013543">
    <property type="entry name" value="Ca/CaM-dep_prot_kinase-assoc"/>
</dbReference>
<dbReference type="AlphaFoldDB" id="A0A9D4Z0A6"/>
<evidence type="ECO:0000313" key="5">
    <source>
        <dbReference type="Proteomes" id="UP001055712"/>
    </source>
</evidence>
<dbReference type="OrthoDB" id="2102561at2759"/>
<dbReference type="Pfam" id="PF08332">
    <property type="entry name" value="CaMKII_AD"/>
    <property type="match status" value="2"/>
</dbReference>
<dbReference type="GO" id="GO:0006654">
    <property type="term" value="P:phosphatidic acid biosynthetic process"/>
    <property type="evidence" value="ECO:0007669"/>
    <property type="project" value="TreeGrafter"/>
</dbReference>
<gene>
    <name evidence="4" type="ORF">D9Q98_003017</name>
</gene>
<reference evidence="4" key="2">
    <citation type="submission" date="2020-11" db="EMBL/GenBank/DDBJ databases">
        <authorList>
            <person name="Cecchin M."/>
            <person name="Marcolungo L."/>
            <person name="Rossato M."/>
            <person name="Girolomoni L."/>
            <person name="Cosentino E."/>
            <person name="Cuine S."/>
            <person name="Li-Beisson Y."/>
            <person name="Delledonne M."/>
            <person name="Ballottari M."/>
        </authorList>
    </citation>
    <scope>NUCLEOTIDE SEQUENCE</scope>
    <source>
        <strain evidence="4">211/11P</strain>
        <tissue evidence="4">Whole cell</tissue>
    </source>
</reference>
<dbReference type="PANTHER" id="PTHR44169:SF6">
    <property type="entry name" value="NADPH-DEPENDENT 1-ACYLDIHYDROXYACETONE PHOSPHATE REDUCTASE"/>
    <property type="match status" value="1"/>
</dbReference>
<name>A0A9D4Z0A6_CHLVU</name>
<evidence type="ECO:0000256" key="1">
    <source>
        <dbReference type="ARBA" id="ARBA00006484"/>
    </source>
</evidence>
<keyword evidence="5" id="KW-1185">Reference proteome</keyword>
<evidence type="ECO:0000256" key="2">
    <source>
        <dbReference type="ARBA" id="ARBA00023002"/>
    </source>
</evidence>
<dbReference type="GO" id="GO:0019433">
    <property type="term" value="P:triglyceride catabolic process"/>
    <property type="evidence" value="ECO:0007669"/>
    <property type="project" value="TreeGrafter"/>
</dbReference>
<dbReference type="Pfam" id="PF00106">
    <property type="entry name" value="adh_short"/>
    <property type="match status" value="1"/>
</dbReference>
<dbReference type="InterPro" id="IPR036291">
    <property type="entry name" value="NAD(P)-bd_dom_sf"/>
</dbReference>
<dbReference type="NCBIfam" id="TIGR02246">
    <property type="entry name" value="SgcJ/EcaC family oxidoreductase"/>
    <property type="match status" value="2"/>
</dbReference>
<dbReference type="Gene3D" id="3.10.450.50">
    <property type="match status" value="2"/>
</dbReference>
<dbReference type="GO" id="GO:0005783">
    <property type="term" value="C:endoplasmic reticulum"/>
    <property type="evidence" value="ECO:0007669"/>
    <property type="project" value="TreeGrafter"/>
</dbReference>
<dbReference type="InterPro" id="IPR011944">
    <property type="entry name" value="Steroid_delta5-4_isomerase"/>
</dbReference>
<evidence type="ECO:0000313" key="4">
    <source>
        <dbReference type="EMBL" id="KAI3434965.1"/>
    </source>
</evidence>
<dbReference type="InterPro" id="IPR032710">
    <property type="entry name" value="NTF2-like_dom_sf"/>
</dbReference>
<dbReference type="SUPFAM" id="SSF54427">
    <property type="entry name" value="NTF2-like"/>
    <property type="match status" value="2"/>
</dbReference>
<dbReference type="PROSITE" id="PS00061">
    <property type="entry name" value="ADH_SHORT"/>
    <property type="match status" value="1"/>
</dbReference>
<keyword evidence="2" id="KW-0560">Oxidoreductase</keyword>
<sequence length="619" mass="65744">MAAPKTVLITGCSSGLGRALAIDLHGRSGNAEGKQGGAFRVFASARNTSALSDLAAMGIDVVQLDVTSQASVDAAIKTVVQQAGSIDVLINNAGLSRVGPVIEQPLSEVQEIFDANLFGVVRVTQAVAPHMMRARAGLIVMIGSVTSVLATPFGGAYAASKAALLGISDSLRLELAPFGVHVTHVTAGAIKTSFADNIVGSTTLERYERLESLYRPLAHLIRARAHASQDPKVAVAPDVAAAQIAATALAHNLCLAARPTAARVVGGRRVPALRSASTTRCQAATVLGRAAADDVVTIRFDSKGKPVVSVGGTSASAGTDEKAELAELANQFNIWNSALQTGDPEQVANLYADDGILLPTVSNQLRPDHAGKVDYFTSFLQLKPFGTIDDSFVRFLTPERDVGSNSGIYTFALVKEGKPVKVQARYSFIYRKIDGVWKITEHHSSAMPEPVAEPLDEVRGLFDIWNNALQTGDPEQVANLYADDGLLLPTVSNKIRPCHESKVDYFTSFLQLKPYGTIDERNVRFLNPAKTLAANSGIYTFNIVKEGKPASVQARYSFIYRKIGGAWKIVEHHSSAMPELPAAAPAAAAPAAAAKEPQRELVTAGSAPTEKRKKVFGLF</sequence>
<dbReference type="SUPFAM" id="SSF51735">
    <property type="entry name" value="NAD(P)-binding Rossmann-fold domains"/>
    <property type="match status" value="1"/>
</dbReference>
<dbReference type="CDD" id="cd00531">
    <property type="entry name" value="NTF2_like"/>
    <property type="match status" value="1"/>
</dbReference>
<dbReference type="GO" id="GO:0004683">
    <property type="term" value="F:calcium/calmodulin-dependent protein kinase activity"/>
    <property type="evidence" value="ECO:0007669"/>
    <property type="project" value="InterPro"/>
</dbReference>
<reference evidence="4" key="1">
    <citation type="journal article" date="2019" name="Plant J.">
        <title>Chlorella vulgaris genome assembly and annotation reveals the molecular basis for metabolic acclimation to high light conditions.</title>
        <authorList>
            <person name="Cecchin M."/>
            <person name="Marcolungo L."/>
            <person name="Rossato M."/>
            <person name="Girolomoni L."/>
            <person name="Cosentino E."/>
            <person name="Cuine S."/>
            <person name="Li-Beisson Y."/>
            <person name="Delledonne M."/>
            <person name="Ballottari M."/>
        </authorList>
    </citation>
    <scope>NUCLEOTIDE SEQUENCE</scope>
    <source>
        <strain evidence="4">211/11P</strain>
    </source>
</reference>
<comment type="similarity">
    <text evidence="1">Belongs to the short-chain dehydrogenases/reductases (SDR) family.</text>
</comment>
<feature type="domain" description="Calcium/calmodulin-dependent protein kinase II association-domain" evidence="3">
    <location>
        <begin position="326"/>
        <end position="448"/>
    </location>
</feature>
<dbReference type="CDD" id="cd05374">
    <property type="entry name" value="17beta-HSD-like_SDR_c"/>
    <property type="match status" value="1"/>
</dbReference>
<proteinExistence type="inferred from homology"/>
<dbReference type="GO" id="GO:0000140">
    <property type="term" value="F:acylglycerone-phosphate reductase (NADP+) activity"/>
    <property type="evidence" value="ECO:0007669"/>
    <property type="project" value="TreeGrafter"/>
</dbReference>
<dbReference type="PRINTS" id="PR00081">
    <property type="entry name" value="GDHRDH"/>
</dbReference>
<dbReference type="GO" id="GO:0005516">
    <property type="term" value="F:calmodulin binding"/>
    <property type="evidence" value="ECO:0007669"/>
    <property type="project" value="InterPro"/>
</dbReference>
<dbReference type="GO" id="GO:0004806">
    <property type="term" value="F:triacylglycerol lipase activity"/>
    <property type="evidence" value="ECO:0007669"/>
    <property type="project" value="TreeGrafter"/>
</dbReference>
<dbReference type="EMBL" id="SIDB01000003">
    <property type="protein sequence ID" value="KAI3434965.1"/>
    <property type="molecule type" value="Genomic_DNA"/>
</dbReference>
<dbReference type="Proteomes" id="UP001055712">
    <property type="component" value="Unassembled WGS sequence"/>
</dbReference>
<dbReference type="InterPro" id="IPR002347">
    <property type="entry name" value="SDR_fam"/>
</dbReference>
<dbReference type="InterPro" id="IPR020904">
    <property type="entry name" value="Sc_DH/Rdtase_CS"/>
</dbReference>
<dbReference type="Gene3D" id="3.40.50.720">
    <property type="entry name" value="NAD(P)-binding Rossmann-like Domain"/>
    <property type="match status" value="1"/>
</dbReference>
<dbReference type="PRINTS" id="PR00080">
    <property type="entry name" value="SDRFAMILY"/>
</dbReference>
<feature type="domain" description="Calcium/calmodulin-dependent protein kinase II association-domain" evidence="3">
    <location>
        <begin position="457"/>
        <end position="578"/>
    </location>
</feature>
<protein>
    <recommendedName>
        <fullName evidence="3">Calcium/calmodulin-dependent protein kinase II association-domain domain-containing protein</fullName>
    </recommendedName>
</protein>
<accession>A0A9D4Z0A6</accession>